<evidence type="ECO:0008006" key="6">
    <source>
        <dbReference type="Google" id="ProtNLM"/>
    </source>
</evidence>
<feature type="compositionally biased region" description="Basic residues" evidence="3">
    <location>
        <begin position="87"/>
        <end position="102"/>
    </location>
</feature>
<keyword evidence="2" id="KW-0963">Cytoplasm</keyword>
<accession>A0A292PSD8</accession>
<feature type="compositionally biased region" description="Low complexity" evidence="3">
    <location>
        <begin position="28"/>
        <end position="42"/>
    </location>
</feature>
<protein>
    <recommendedName>
        <fullName evidence="6">Dynactin subunit 2</fullName>
    </recommendedName>
</protein>
<dbReference type="GO" id="GO:0005737">
    <property type="term" value="C:cytoplasm"/>
    <property type="evidence" value="ECO:0007669"/>
    <property type="project" value="UniProtKB-SubCell"/>
</dbReference>
<evidence type="ECO:0000256" key="2">
    <source>
        <dbReference type="ARBA" id="ARBA00022490"/>
    </source>
</evidence>
<dbReference type="InterPro" id="IPR028133">
    <property type="entry name" value="Dynamitin"/>
</dbReference>
<feature type="compositionally biased region" description="Basic and acidic residues" evidence="3">
    <location>
        <begin position="357"/>
        <end position="367"/>
    </location>
</feature>
<feature type="region of interest" description="Disordered" evidence="3">
    <location>
        <begin position="26"/>
        <end position="120"/>
    </location>
</feature>
<feature type="region of interest" description="Disordered" evidence="3">
    <location>
        <begin position="146"/>
        <end position="172"/>
    </location>
</feature>
<feature type="compositionally biased region" description="Acidic residues" evidence="3">
    <location>
        <begin position="107"/>
        <end position="120"/>
    </location>
</feature>
<dbReference type="Pfam" id="PF04912">
    <property type="entry name" value="Dynamitin"/>
    <property type="match status" value="1"/>
</dbReference>
<dbReference type="PANTHER" id="PTHR15346">
    <property type="entry name" value="DYNACTIN SUBUNIT"/>
    <property type="match status" value="1"/>
</dbReference>
<evidence type="ECO:0000313" key="4">
    <source>
        <dbReference type="EMBL" id="CUS10542.1"/>
    </source>
</evidence>
<reference evidence="4" key="1">
    <citation type="submission" date="2015-10" db="EMBL/GenBank/DDBJ databases">
        <authorList>
            <person name="Regsiter A."/>
            <person name="william w."/>
        </authorList>
    </citation>
    <scope>NUCLEOTIDE SEQUENCE</scope>
    <source>
        <strain evidence="4">Montdore</strain>
    </source>
</reference>
<gene>
    <name evidence="4" type="ORF">GSTUAT00005406001</name>
</gene>
<feature type="region of interest" description="Disordered" evidence="3">
    <location>
        <begin position="357"/>
        <end position="379"/>
    </location>
</feature>
<keyword evidence="5" id="KW-1185">Reference proteome</keyword>
<feature type="compositionally biased region" description="Basic and acidic residues" evidence="3">
    <location>
        <begin position="58"/>
        <end position="86"/>
    </location>
</feature>
<dbReference type="Proteomes" id="UP001412239">
    <property type="component" value="Unassembled WGS sequence"/>
</dbReference>
<dbReference type="EMBL" id="LN891045">
    <property type="protein sequence ID" value="CUS10542.1"/>
    <property type="molecule type" value="Genomic_DNA"/>
</dbReference>
<evidence type="ECO:0000313" key="5">
    <source>
        <dbReference type="Proteomes" id="UP001412239"/>
    </source>
</evidence>
<evidence type="ECO:0000256" key="3">
    <source>
        <dbReference type="SAM" id="MobiDB-lite"/>
    </source>
</evidence>
<evidence type="ECO:0000256" key="1">
    <source>
        <dbReference type="ARBA" id="ARBA00004496"/>
    </source>
</evidence>
<dbReference type="GO" id="GO:0007017">
    <property type="term" value="P:microtubule-based process"/>
    <property type="evidence" value="ECO:0007669"/>
    <property type="project" value="InterPro"/>
</dbReference>
<dbReference type="GO" id="GO:0005869">
    <property type="term" value="C:dynactin complex"/>
    <property type="evidence" value="ECO:0007669"/>
    <property type="project" value="InterPro"/>
</dbReference>
<sequence length="492" mass="53649">MSSKYAALPDLDISQDVYETPDLVEDVSTLQTSTSAAHSTSGSEGGGDADGRGSISYDHLRPADARGRFKHTEVDATRVDFSDRISGKRRSYRASSRRRRSRAGTYNEDEEYDEYEDDGVLGEETLGKRVARLRREVEEVRDEIEAREQELGNGEEEGAVRQGVSEGERRGVDQEDGDILDMVEFRSSIVELSSALEGLQTVSGEERGAQAKLAKKLTAAMSVIASKTQEQGGEKATVDLFYYKAPESAPATVAGSTATYTVTYAPAFKQSHALAKAADFDKRLTVLERVLGMSASPTLDTDKELPSSAMIPTLDELSRQMSVLTSSSTSSLDAANKRVKQLILEAEKLTEARKAAKAAADARREEADQLSPEGGAAPVVDTSERDAKINALYGALPTVEKLGPLLPAVLDRLRSLRTIHADAGKAVESLTKLERRQEEMGGEIARWRAALEKVEVTVKESEGTIQGNMGKVEGWVKELEERVRMVEELGER</sequence>
<proteinExistence type="predicted"/>
<dbReference type="AlphaFoldDB" id="A0A292PSD8"/>
<comment type="subcellular location">
    <subcellularLocation>
        <location evidence="1">Cytoplasm</location>
    </subcellularLocation>
</comment>
<organism evidence="4 5">
    <name type="scientific">Tuber aestivum</name>
    <name type="common">summer truffle</name>
    <dbReference type="NCBI Taxonomy" id="59557"/>
    <lineage>
        <taxon>Eukaryota</taxon>
        <taxon>Fungi</taxon>
        <taxon>Dikarya</taxon>
        <taxon>Ascomycota</taxon>
        <taxon>Pezizomycotina</taxon>
        <taxon>Pezizomycetes</taxon>
        <taxon>Pezizales</taxon>
        <taxon>Tuberaceae</taxon>
        <taxon>Tuber</taxon>
    </lineage>
</organism>
<name>A0A292PSD8_9PEZI</name>